<dbReference type="InterPro" id="IPR000994">
    <property type="entry name" value="Pept_M24"/>
</dbReference>
<dbReference type="PANTHER" id="PTHR46112">
    <property type="entry name" value="AMINOPEPTIDASE"/>
    <property type="match status" value="1"/>
</dbReference>
<proteinExistence type="predicted"/>
<feature type="domain" description="Creatinase N-terminal" evidence="2">
    <location>
        <begin position="12"/>
        <end position="143"/>
    </location>
</feature>
<dbReference type="Pfam" id="PF00557">
    <property type="entry name" value="Peptidase_M24"/>
    <property type="match status" value="1"/>
</dbReference>
<dbReference type="SUPFAM" id="SSF55920">
    <property type="entry name" value="Creatinase/aminopeptidase"/>
    <property type="match status" value="1"/>
</dbReference>
<evidence type="ECO:0000259" key="1">
    <source>
        <dbReference type="Pfam" id="PF00557"/>
    </source>
</evidence>
<dbReference type="InterPro" id="IPR036005">
    <property type="entry name" value="Creatinase/aminopeptidase-like"/>
</dbReference>
<dbReference type="Gene3D" id="3.40.350.10">
    <property type="entry name" value="Creatinase/prolidase N-terminal domain"/>
    <property type="match status" value="1"/>
</dbReference>
<evidence type="ECO:0000259" key="2">
    <source>
        <dbReference type="Pfam" id="PF01321"/>
    </source>
</evidence>
<dbReference type="InterPro" id="IPR050659">
    <property type="entry name" value="Peptidase_M24B"/>
</dbReference>
<reference evidence="3" key="1">
    <citation type="submission" date="2020-05" db="EMBL/GenBank/DDBJ databases">
        <authorList>
            <person name="Chiriac C."/>
            <person name="Salcher M."/>
            <person name="Ghai R."/>
            <person name="Kavagutti S V."/>
        </authorList>
    </citation>
    <scope>NUCLEOTIDE SEQUENCE</scope>
</reference>
<dbReference type="InterPro" id="IPR029149">
    <property type="entry name" value="Creatin/AminoP/Spt16_N"/>
</dbReference>
<protein>
    <submittedName>
        <fullName evidence="3">Unannotated protein</fullName>
    </submittedName>
</protein>
<organism evidence="3">
    <name type="scientific">freshwater metagenome</name>
    <dbReference type="NCBI Taxonomy" id="449393"/>
    <lineage>
        <taxon>unclassified sequences</taxon>
        <taxon>metagenomes</taxon>
        <taxon>ecological metagenomes</taxon>
    </lineage>
</organism>
<evidence type="ECO:0000313" key="3">
    <source>
        <dbReference type="EMBL" id="CAB4994383.1"/>
    </source>
</evidence>
<name>A0A6J7NUJ6_9ZZZZ</name>
<dbReference type="InterPro" id="IPR000587">
    <property type="entry name" value="Creatinase_N"/>
</dbReference>
<dbReference type="EMBL" id="CAFBPA010000007">
    <property type="protein sequence ID" value="CAB4994383.1"/>
    <property type="molecule type" value="Genomic_DNA"/>
</dbReference>
<dbReference type="AlphaFoldDB" id="A0A6J7NUJ6"/>
<dbReference type="PANTHER" id="PTHR46112:SF3">
    <property type="entry name" value="AMINOPEPTIDASE YPDF"/>
    <property type="match status" value="1"/>
</dbReference>
<accession>A0A6J7NUJ6</accession>
<dbReference type="Gene3D" id="3.90.230.10">
    <property type="entry name" value="Creatinase/methionine aminopeptidase superfamily"/>
    <property type="match status" value="1"/>
</dbReference>
<gene>
    <name evidence="3" type="ORF">UFOPK4043_00088</name>
</gene>
<dbReference type="SUPFAM" id="SSF53092">
    <property type="entry name" value="Creatinase/prolidase N-terminal domain"/>
    <property type="match status" value="1"/>
</dbReference>
<sequence length="370" mass="39032">MFYGGVMTFAQRLGLVQAGLLAAGIDAALMTPGADLRYLTGYDAKPLERLTCLVVRANADPVLVVPALEVLAAQASPVTELGIEISSWQETEDPYALTAHLVGAASVVALDDHMWAQKVLDLRSAMPATRQVLAGQIIAPIRMRKDASEIASLRRAGAAIDEVHAKVPGCLRPGRTEREVGAEISNLIMAAGHVAVDFVIVASGPNAASPHHEVSDRVLAIGDPVVVDIGGTMPDGYRSDCTRTYSLGAPGAEYADSYAILLQAQKAACASVKPEVTCEQVDATGREVLVAAGLGELFIHRTGHGIGLESHEEPYIVSGNDLPLAAGMVFSVEPGFYLAGRYGARIEDIVVCTDSGYESLNHQPRELAIV</sequence>
<feature type="domain" description="Peptidase M24" evidence="1">
    <location>
        <begin position="152"/>
        <end position="354"/>
    </location>
</feature>
<dbReference type="Pfam" id="PF01321">
    <property type="entry name" value="Creatinase_N"/>
    <property type="match status" value="1"/>
</dbReference>